<dbReference type="EMBL" id="NBSK02000006">
    <property type="protein sequence ID" value="KAJ0202491.1"/>
    <property type="molecule type" value="Genomic_DNA"/>
</dbReference>
<dbReference type="AlphaFoldDB" id="A0A9R1X7P8"/>
<evidence type="ECO:0000313" key="2">
    <source>
        <dbReference type="Proteomes" id="UP000235145"/>
    </source>
</evidence>
<gene>
    <name evidence="1" type="ORF">LSAT_V11C600329060</name>
</gene>
<organism evidence="1 2">
    <name type="scientific">Lactuca sativa</name>
    <name type="common">Garden lettuce</name>
    <dbReference type="NCBI Taxonomy" id="4236"/>
    <lineage>
        <taxon>Eukaryota</taxon>
        <taxon>Viridiplantae</taxon>
        <taxon>Streptophyta</taxon>
        <taxon>Embryophyta</taxon>
        <taxon>Tracheophyta</taxon>
        <taxon>Spermatophyta</taxon>
        <taxon>Magnoliopsida</taxon>
        <taxon>eudicotyledons</taxon>
        <taxon>Gunneridae</taxon>
        <taxon>Pentapetalae</taxon>
        <taxon>asterids</taxon>
        <taxon>campanulids</taxon>
        <taxon>Asterales</taxon>
        <taxon>Asteraceae</taxon>
        <taxon>Cichorioideae</taxon>
        <taxon>Cichorieae</taxon>
        <taxon>Lactucinae</taxon>
        <taxon>Lactuca</taxon>
    </lineage>
</organism>
<evidence type="ECO:0000313" key="1">
    <source>
        <dbReference type="EMBL" id="KAJ0202491.1"/>
    </source>
</evidence>
<proteinExistence type="predicted"/>
<reference evidence="1 2" key="1">
    <citation type="journal article" date="2017" name="Nat. Commun.">
        <title>Genome assembly with in vitro proximity ligation data and whole-genome triplication in lettuce.</title>
        <authorList>
            <person name="Reyes-Chin-Wo S."/>
            <person name="Wang Z."/>
            <person name="Yang X."/>
            <person name="Kozik A."/>
            <person name="Arikit S."/>
            <person name="Song C."/>
            <person name="Xia L."/>
            <person name="Froenicke L."/>
            <person name="Lavelle D.O."/>
            <person name="Truco M.J."/>
            <person name="Xia R."/>
            <person name="Zhu S."/>
            <person name="Xu C."/>
            <person name="Xu H."/>
            <person name="Xu X."/>
            <person name="Cox K."/>
            <person name="Korf I."/>
            <person name="Meyers B.C."/>
            <person name="Michelmore R.W."/>
        </authorList>
    </citation>
    <scope>NUCLEOTIDE SEQUENCE [LARGE SCALE GENOMIC DNA]</scope>
    <source>
        <strain evidence="2">cv. Salinas</strain>
        <tissue evidence="1">Seedlings</tissue>
    </source>
</reference>
<dbReference type="Proteomes" id="UP000235145">
    <property type="component" value="Unassembled WGS sequence"/>
</dbReference>
<sequence length="249" mass="27212">MGLMYGLYTGENIDYGSILWAQFIQSTLSITCHSEISCARIWTVVVNRAIKQLNITVMIDALIASIATFHTKGIIMADRSKFDFIGSIMEAMFRDVPPSSKIPEGYRALTPSEEQVRTEEVEQVRTDREVTPPINDFVPSPPPSPKTTTSIPITIAPLPSVSSQTHTTIPVSIPIFTDSTLPPQTSTAPECSVTVCNTGANTSGFSTHVTPPISPICTDDPEMPFGDDYDDDLEAFSFSPFQITVDNED</sequence>
<protein>
    <submittedName>
        <fullName evidence="1">Uncharacterized protein</fullName>
    </submittedName>
</protein>
<keyword evidence="2" id="KW-1185">Reference proteome</keyword>
<accession>A0A9R1X7P8</accession>
<name>A0A9R1X7P8_LACSA</name>
<comment type="caution">
    <text evidence="1">The sequence shown here is derived from an EMBL/GenBank/DDBJ whole genome shotgun (WGS) entry which is preliminary data.</text>
</comment>